<dbReference type="CDD" id="cd09917">
    <property type="entry name" value="F-box_SF"/>
    <property type="match status" value="1"/>
</dbReference>
<evidence type="ECO:0008006" key="5">
    <source>
        <dbReference type="Google" id="ProtNLM"/>
    </source>
</evidence>
<feature type="domain" description="KIB1-4 beta-propeller" evidence="2">
    <location>
        <begin position="64"/>
        <end position="347"/>
    </location>
</feature>
<protein>
    <recommendedName>
        <fullName evidence="5">DUF295 domain-containing protein</fullName>
    </recommendedName>
</protein>
<evidence type="ECO:0000259" key="2">
    <source>
        <dbReference type="Pfam" id="PF03478"/>
    </source>
</evidence>
<dbReference type="Proteomes" id="UP001497457">
    <property type="component" value="Chromosome 7b"/>
</dbReference>
<dbReference type="SUPFAM" id="SSF81383">
    <property type="entry name" value="F-box domain"/>
    <property type="match status" value="1"/>
</dbReference>
<feature type="domain" description="F-box" evidence="1">
    <location>
        <begin position="10"/>
        <end position="47"/>
    </location>
</feature>
<dbReference type="Pfam" id="PF03478">
    <property type="entry name" value="Beta-prop_KIB1-4"/>
    <property type="match status" value="1"/>
</dbReference>
<dbReference type="AlphaFoldDB" id="A0ABC9FWG8"/>
<keyword evidence="4" id="KW-1185">Reference proteome</keyword>
<proteinExistence type="predicted"/>
<evidence type="ECO:0000313" key="4">
    <source>
        <dbReference type="Proteomes" id="UP001497457"/>
    </source>
</evidence>
<reference evidence="4" key="1">
    <citation type="submission" date="2024-06" db="EMBL/GenBank/DDBJ databases">
        <authorList>
            <person name="Ryan C."/>
        </authorList>
    </citation>
    <scope>NUCLEOTIDE SEQUENCE [LARGE SCALE GENOMIC DNA]</scope>
</reference>
<name>A0ABC9FWG8_9POAL</name>
<evidence type="ECO:0000259" key="1">
    <source>
        <dbReference type="Pfam" id="PF00646"/>
    </source>
</evidence>
<dbReference type="PANTHER" id="PTHR33110:SF71">
    <property type="entry name" value="F-BOX_KELCH-REPEAT PROTEIN"/>
    <property type="match status" value="1"/>
</dbReference>
<dbReference type="Pfam" id="PF00646">
    <property type="entry name" value="F-box"/>
    <property type="match status" value="1"/>
</dbReference>
<dbReference type="InterPro" id="IPR036047">
    <property type="entry name" value="F-box-like_dom_sf"/>
</dbReference>
<dbReference type="EMBL" id="OZ075117">
    <property type="protein sequence ID" value="CAL5083020.1"/>
    <property type="molecule type" value="Genomic_DNA"/>
</dbReference>
<dbReference type="PANTHER" id="PTHR33110">
    <property type="entry name" value="F-BOX/KELCH-REPEAT PROTEIN-RELATED"/>
    <property type="match status" value="1"/>
</dbReference>
<reference evidence="3 4" key="2">
    <citation type="submission" date="2024-10" db="EMBL/GenBank/DDBJ databases">
        <authorList>
            <person name="Ryan C."/>
        </authorList>
    </citation>
    <scope>NUCLEOTIDE SEQUENCE [LARGE SCALE GENOMIC DNA]</scope>
</reference>
<dbReference type="InterPro" id="IPR005174">
    <property type="entry name" value="KIB1-4_b-propeller"/>
</dbReference>
<gene>
    <name evidence="3" type="ORF">URODEC1_LOCUS109679</name>
</gene>
<dbReference type="Gene3D" id="1.20.1280.50">
    <property type="match status" value="1"/>
</dbReference>
<sequence>MTHAEKPQSWSDLPTELAGLVLCRLPAYSDRVRFGAVCRHWSFSAKQHYLPPPVPCLAFPDGTFFSLPHSESFQFPDSVGYHSSSGEWLVFSCDGTYSLKNPFSKVTLTLPKLSCFCPIEEPEEIVPVTLKEERPQESLDMGAEMSVYKLVVCSSLLAAAIVNLGPLYTVALCRPGADSWLVSTLLRRDQHIDMMFCGGKLYVLDEFKNLLAIDVGEDNDNSKLSISQVECLIDTPSVTFSLMRNGATSIHQYLVESHGALLMVRTTFFGVLSDDNTGCMSTKPVGIEFKVFKADFHSARWVGVTNLGDDQALYISQSSSQSVCVSPYKLKGNCIFILDDGTCDWFWSGKTSSYAVHRMSDGGTYLPMPQGSFKGGKAPATWLFPSSTM</sequence>
<evidence type="ECO:0000313" key="3">
    <source>
        <dbReference type="EMBL" id="CAL5083020.1"/>
    </source>
</evidence>
<organism evidence="3 4">
    <name type="scientific">Urochloa decumbens</name>
    <dbReference type="NCBI Taxonomy" id="240449"/>
    <lineage>
        <taxon>Eukaryota</taxon>
        <taxon>Viridiplantae</taxon>
        <taxon>Streptophyta</taxon>
        <taxon>Embryophyta</taxon>
        <taxon>Tracheophyta</taxon>
        <taxon>Spermatophyta</taxon>
        <taxon>Magnoliopsida</taxon>
        <taxon>Liliopsida</taxon>
        <taxon>Poales</taxon>
        <taxon>Poaceae</taxon>
        <taxon>PACMAD clade</taxon>
        <taxon>Panicoideae</taxon>
        <taxon>Panicodae</taxon>
        <taxon>Paniceae</taxon>
        <taxon>Melinidinae</taxon>
        <taxon>Urochloa</taxon>
    </lineage>
</organism>
<accession>A0ABC9FWG8</accession>
<dbReference type="InterPro" id="IPR001810">
    <property type="entry name" value="F-box_dom"/>
</dbReference>